<name>A0A367YS45_9ACTN</name>
<feature type="compositionally biased region" description="Low complexity" evidence="1">
    <location>
        <begin position="23"/>
        <end position="34"/>
    </location>
</feature>
<evidence type="ECO:0000313" key="4">
    <source>
        <dbReference type="EMBL" id="RCK68379.1"/>
    </source>
</evidence>
<dbReference type="Proteomes" id="UP000252770">
    <property type="component" value="Unassembled WGS sequence"/>
</dbReference>
<feature type="region of interest" description="Disordered" evidence="1">
    <location>
        <begin position="1"/>
        <end position="34"/>
    </location>
</feature>
<protein>
    <submittedName>
        <fullName evidence="4">DUF3152 domain-containing protein</fullName>
    </submittedName>
</protein>
<reference evidence="4 5" key="1">
    <citation type="submission" date="2018-07" db="EMBL/GenBank/DDBJ databases">
        <title>Desertimonas flava gen. nov. sp. nov.</title>
        <authorList>
            <person name="Liu S."/>
        </authorList>
    </citation>
    <scope>NUCLEOTIDE SEQUENCE [LARGE SCALE GENOMIC DNA]</scope>
    <source>
        <strain evidence="4 5">16Sb5-5</strain>
    </source>
</reference>
<keyword evidence="2" id="KW-0472">Membrane</keyword>
<dbReference type="InterPro" id="IPR022603">
    <property type="entry name" value="DUF3152"/>
</dbReference>
<feature type="region of interest" description="Disordered" evidence="1">
    <location>
        <begin position="74"/>
        <end position="129"/>
    </location>
</feature>
<feature type="compositionally biased region" description="Polar residues" evidence="1">
    <location>
        <begin position="1"/>
        <end position="10"/>
    </location>
</feature>
<organism evidence="4 5">
    <name type="scientific">Desertihabitans brevis</name>
    <dbReference type="NCBI Taxonomy" id="2268447"/>
    <lineage>
        <taxon>Bacteria</taxon>
        <taxon>Bacillati</taxon>
        <taxon>Actinomycetota</taxon>
        <taxon>Actinomycetes</taxon>
        <taxon>Propionibacteriales</taxon>
        <taxon>Propionibacteriaceae</taxon>
        <taxon>Desertihabitans</taxon>
    </lineage>
</organism>
<proteinExistence type="predicted"/>
<accession>A0A367YS45</accession>
<keyword evidence="5" id="KW-1185">Reference proteome</keyword>
<dbReference type="AlphaFoldDB" id="A0A367YS45"/>
<dbReference type="Pfam" id="PF11350">
    <property type="entry name" value="DUF3152"/>
    <property type="match status" value="1"/>
</dbReference>
<comment type="caution">
    <text evidence="4">The sequence shown here is derived from an EMBL/GenBank/DDBJ whole genome shotgun (WGS) entry which is preliminary data.</text>
</comment>
<dbReference type="EMBL" id="QOUI01000011">
    <property type="protein sequence ID" value="RCK68379.1"/>
    <property type="molecule type" value="Genomic_DNA"/>
</dbReference>
<dbReference type="SUPFAM" id="SSF55486">
    <property type="entry name" value="Metalloproteases ('zincins'), catalytic domain"/>
    <property type="match status" value="1"/>
</dbReference>
<evidence type="ECO:0000313" key="5">
    <source>
        <dbReference type="Proteomes" id="UP000252770"/>
    </source>
</evidence>
<evidence type="ECO:0000256" key="1">
    <source>
        <dbReference type="SAM" id="MobiDB-lite"/>
    </source>
</evidence>
<feature type="transmembrane region" description="Helical" evidence="2">
    <location>
        <begin position="40"/>
        <end position="60"/>
    </location>
</feature>
<sequence>MIVTDPTDTASADVLHPTGGSSPRRAAPGPRRAVPARPNYRLWVLVAALVLALPIGIVGVRSISPAVELDAEPVVPPPAPASTELVGPTADPDAAPPPEPEPEPSPEPTVPTAGSQEYTVAKTTRKPSGKRGEVLRYRVRVERDLDLDAEATAKTIAGILDDERSWTGDGSVRFQLVGRGDRYDFTIYVTTPDTTDELCYPLLTRGEVSCRNGDNVVLNAKRWVFGADAYGDDITGYRQYLVNHEVGHRLGYDHVDCPAAGERAPIMMQQTKSVGECEPHPWVKSSDR</sequence>
<feature type="compositionally biased region" description="Pro residues" evidence="1">
    <location>
        <begin position="94"/>
        <end position="109"/>
    </location>
</feature>
<evidence type="ECO:0000256" key="2">
    <source>
        <dbReference type="SAM" id="Phobius"/>
    </source>
</evidence>
<gene>
    <name evidence="4" type="ORF">DT076_15705</name>
</gene>
<keyword evidence="2" id="KW-0812">Transmembrane</keyword>
<keyword evidence="2" id="KW-1133">Transmembrane helix</keyword>
<feature type="domain" description="DUF3152" evidence="3">
    <location>
        <begin position="109"/>
        <end position="278"/>
    </location>
</feature>
<evidence type="ECO:0000259" key="3">
    <source>
        <dbReference type="Pfam" id="PF11350"/>
    </source>
</evidence>